<dbReference type="GO" id="GO:0000977">
    <property type="term" value="F:RNA polymerase II transcription regulatory region sequence-specific DNA binding"/>
    <property type="evidence" value="ECO:0007669"/>
    <property type="project" value="TreeGrafter"/>
</dbReference>
<keyword evidence="1" id="KW-0805">Transcription regulation</keyword>
<dbReference type="AlphaFoldDB" id="A0A8J2JTA2"/>
<dbReference type="PANTHER" id="PTHR23043">
    <property type="entry name" value="HYPOXIA-INDUCIBLE FACTOR 1 ALPHA"/>
    <property type="match status" value="1"/>
</dbReference>
<dbReference type="EMBL" id="CAJVCH010107421">
    <property type="protein sequence ID" value="CAG7724242.1"/>
    <property type="molecule type" value="Genomic_DNA"/>
</dbReference>
<keyword evidence="2" id="KW-0804">Transcription</keyword>
<gene>
    <name evidence="4" type="ORF">AFUS01_LOCUS13276</name>
</gene>
<dbReference type="Proteomes" id="UP000708208">
    <property type="component" value="Unassembled WGS sequence"/>
</dbReference>
<dbReference type="OrthoDB" id="9978016at2759"/>
<name>A0A8J2JTA2_9HEXA</name>
<dbReference type="Pfam" id="PF14598">
    <property type="entry name" value="PAS_11"/>
    <property type="match status" value="1"/>
</dbReference>
<evidence type="ECO:0000256" key="2">
    <source>
        <dbReference type="ARBA" id="ARBA00023163"/>
    </source>
</evidence>
<dbReference type="InterPro" id="IPR000014">
    <property type="entry name" value="PAS"/>
</dbReference>
<evidence type="ECO:0000313" key="4">
    <source>
        <dbReference type="EMBL" id="CAG7724242.1"/>
    </source>
</evidence>
<evidence type="ECO:0000256" key="1">
    <source>
        <dbReference type="ARBA" id="ARBA00023015"/>
    </source>
</evidence>
<accession>A0A8J2JTA2</accession>
<organism evidence="4 5">
    <name type="scientific">Allacma fusca</name>
    <dbReference type="NCBI Taxonomy" id="39272"/>
    <lineage>
        <taxon>Eukaryota</taxon>
        <taxon>Metazoa</taxon>
        <taxon>Ecdysozoa</taxon>
        <taxon>Arthropoda</taxon>
        <taxon>Hexapoda</taxon>
        <taxon>Collembola</taxon>
        <taxon>Symphypleona</taxon>
        <taxon>Sminthuridae</taxon>
        <taxon>Allacma</taxon>
    </lineage>
</organism>
<sequence>GEHYLGYSRAELQGISWYQLIHWNYMREAQTKHRLISQSEQEKSCILLLRLRTRSSEWLWIHCVLQVKEGQDSQQTQQSVIVATNQVLR</sequence>
<protein>
    <submittedName>
        <fullName evidence="4">Uncharacterized protein</fullName>
    </submittedName>
</protein>
<dbReference type="GO" id="GO:0010557">
    <property type="term" value="P:positive regulation of macromolecule biosynthetic process"/>
    <property type="evidence" value="ECO:0007669"/>
    <property type="project" value="UniProtKB-ARBA"/>
</dbReference>
<reference evidence="4" key="1">
    <citation type="submission" date="2021-06" db="EMBL/GenBank/DDBJ databases">
        <authorList>
            <person name="Hodson N. C."/>
            <person name="Mongue J. A."/>
            <person name="Jaron S. K."/>
        </authorList>
    </citation>
    <scope>NUCLEOTIDE SEQUENCE</scope>
</reference>
<evidence type="ECO:0000256" key="3">
    <source>
        <dbReference type="ARBA" id="ARBA00023242"/>
    </source>
</evidence>
<dbReference type="GO" id="GO:0000981">
    <property type="term" value="F:DNA-binding transcription factor activity, RNA polymerase II-specific"/>
    <property type="evidence" value="ECO:0007669"/>
    <property type="project" value="TreeGrafter"/>
</dbReference>
<feature type="non-terminal residue" evidence="4">
    <location>
        <position position="1"/>
    </location>
</feature>
<dbReference type="CDD" id="cd00130">
    <property type="entry name" value="PAS"/>
    <property type="match status" value="1"/>
</dbReference>
<proteinExistence type="predicted"/>
<keyword evidence="5" id="KW-1185">Reference proteome</keyword>
<evidence type="ECO:0000313" key="5">
    <source>
        <dbReference type="Proteomes" id="UP000708208"/>
    </source>
</evidence>
<keyword evidence="3" id="KW-0539">Nucleus</keyword>
<comment type="caution">
    <text evidence="4">The sequence shown here is derived from an EMBL/GenBank/DDBJ whole genome shotgun (WGS) entry which is preliminary data.</text>
</comment>
<dbReference type="PANTHER" id="PTHR23043:SF39">
    <property type="entry name" value="DYSFUSION, ISOFORM D"/>
    <property type="match status" value="1"/>
</dbReference>